<keyword evidence="6" id="KW-1185">Reference proteome</keyword>
<keyword evidence="2 5" id="KW-0808">Transferase</keyword>
<dbReference type="Pfam" id="PF00534">
    <property type="entry name" value="Glycos_transf_1"/>
    <property type="match status" value="1"/>
</dbReference>
<dbReference type="PANTHER" id="PTHR12526">
    <property type="entry name" value="GLYCOSYLTRANSFERASE"/>
    <property type="match status" value="1"/>
</dbReference>
<dbReference type="Proteomes" id="UP000366051">
    <property type="component" value="Chromosome"/>
</dbReference>
<accession>A0A5Q2MZ59</accession>
<evidence type="ECO:0000259" key="4">
    <source>
        <dbReference type="Pfam" id="PF13579"/>
    </source>
</evidence>
<sequence>MVNRNDCKNIWVFHHYATPPTMNGFTRPYNFAINMSTENYKTTIFAASYLHFSDINLIDDGRLFTVEEHSGVSFVFVKTPSSAKNTLARVKNMASYYRNLYSVTKKYFNQYGKPDLIIASSPHPLAMAAGIKISKRFKVPCICEVRDLWPEAIFAYGKTKENSLLGKLLISGEHWIYKNADAIIFLKEGDSDYLKDRNWTTKQGGDIELDKCHYINNGVNIEAFNKQIDENSLQDPDLMSGKFNVVYTGAVRPINNVGNILDTAKLLKEQRNIQFLIYGDGNQLAMLKKRVSDEGLTNVKMKGYVDKKFIPYVLSKSSVNILNYSQTKYNWSRGNSSNKLFEYMASGKPIISTVKMGYCPLKKYECGLSLERDTPDELAKAIMRIYDMPKESYSKMSQNAKNGAKHYDYKVLTKKLISVVEKLRQ</sequence>
<keyword evidence="1" id="KW-0328">Glycosyltransferase</keyword>
<dbReference type="Pfam" id="PF13579">
    <property type="entry name" value="Glyco_trans_4_4"/>
    <property type="match status" value="1"/>
</dbReference>
<evidence type="ECO:0000259" key="3">
    <source>
        <dbReference type="Pfam" id="PF00534"/>
    </source>
</evidence>
<evidence type="ECO:0000313" key="6">
    <source>
        <dbReference type="Proteomes" id="UP000366051"/>
    </source>
</evidence>
<dbReference type="CDD" id="cd03794">
    <property type="entry name" value="GT4_WbuB-like"/>
    <property type="match status" value="1"/>
</dbReference>
<dbReference type="SUPFAM" id="SSF53756">
    <property type="entry name" value="UDP-Glycosyltransferase/glycogen phosphorylase"/>
    <property type="match status" value="1"/>
</dbReference>
<feature type="domain" description="Glycosyltransferase subfamily 4-like N-terminal" evidence="4">
    <location>
        <begin position="92"/>
        <end position="196"/>
    </location>
</feature>
<dbReference type="InterPro" id="IPR001296">
    <property type="entry name" value="Glyco_trans_1"/>
</dbReference>
<dbReference type="Gene3D" id="3.40.50.2000">
    <property type="entry name" value="Glycogen Phosphorylase B"/>
    <property type="match status" value="2"/>
</dbReference>
<reference evidence="6" key="1">
    <citation type="submission" date="2019-11" db="EMBL/GenBank/DDBJ databases">
        <title>Genome sequence of Heliorestis convoluta strain HH, an alkaliphilic and minimalistic phototrophic bacterium from a soda lake in Egypt.</title>
        <authorList>
            <person name="Dewey E.D."/>
            <person name="Stokes L.M."/>
            <person name="Burchell B.M."/>
            <person name="Shaffer K.N."/>
            <person name="Huntington A.M."/>
            <person name="Baker J.M."/>
            <person name="Nadendla S."/>
            <person name="Giglio M.G."/>
            <person name="Touchman J.W."/>
            <person name="Blankenship R.E."/>
            <person name="Madigan M.T."/>
            <person name="Sattley W.M."/>
        </authorList>
    </citation>
    <scope>NUCLEOTIDE SEQUENCE [LARGE SCALE GENOMIC DNA]</scope>
    <source>
        <strain evidence="6">HH</strain>
    </source>
</reference>
<evidence type="ECO:0000256" key="1">
    <source>
        <dbReference type="ARBA" id="ARBA00022676"/>
    </source>
</evidence>
<feature type="domain" description="Glycosyl transferase family 1" evidence="3">
    <location>
        <begin position="238"/>
        <end position="402"/>
    </location>
</feature>
<protein>
    <submittedName>
        <fullName evidence="5">Glycosyl transferases group 1 family protein</fullName>
    </submittedName>
</protein>
<dbReference type="EMBL" id="CP045875">
    <property type="protein sequence ID" value="QGG47301.1"/>
    <property type="molecule type" value="Genomic_DNA"/>
</dbReference>
<evidence type="ECO:0000256" key="2">
    <source>
        <dbReference type="ARBA" id="ARBA00022679"/>
    </source>
</evidence>
<evidence type="ECO:0000313" key="5">
    <source>
        <dbReference type="EMBL" id="QGG47301.1"/>
    </source>
</evidence>
<dbReference type="PANTHER" id="PTHR12526:SF629">
    <property type="entry name" value="TEICHURONIC ACID BIOSYNTHESIS GLYCOSYLTRANSFERASE TUAH-RELATED"/>
    <property type="match status" value="1"/>
</dbReference>
<proteinExistence type="predicted"/>
<dbReference type="RefSeq" id="WP_153726522.1">
    <property type="nucleotide sequence ID" value="NZ_CP045875.1"/>
</dbReference>
<organism evidence="5 6">
    <name type="scientific">Heliorestis convoluta</name>
    <dbReference type="NCBI Taxonomy" id="356322"/>
    <lineage>
        <taxon>Bacteria</taxon>
        <taxon>Bacillati</taxon>
        <taxon>Bacillota</taxon>
        <taxon>Clostridia</taxon>
        <taxon>Eubacteriales</taxon>
        <taxon>Heliobacteriaceae</taxon>
        <taxon>Heliorestis</taxon>
    </lineage>
</organism>
<dbReference type="InterPro" id="IPR028098">
    <property type="entry name" value="Glyco_trans_4-like_N"/>
</dbReference>
<dbReference type="GO" id="GO:0016757">
    <property type="term" value="F:glycosyltransferase activity"/>
    <property type="evidence" value="ECO:0007669"/>
    <property type="project" value="UniProtKB-KW"/>
</dbReference>
<dbReference type="KEGG" id="hcv:FTV88_1154"/>
<dbReference type="AlphaFoldDB" id="A0A5Q2MZ59"/>
<dbReference type="OrthoDB" id="9811902at2"/>
<name>A0A5Q2MZ59_9FIRM</name>
<gene>
    <name evidence="5" type="ORF">FTV88_1154</name>
</gene>